<sequence length="206" mass="23310">MSHFTHPNVIAVKKQAQLVRYSLKEFNVKALPTSTDMLNYWVKCFGYEHWQQFIRQVNGHPIDKIDCAIVDYNSFESISAELCSLLSTYDINQIKWALATSLFNNIQVNSGLIKNLLVKTVPMPMSDELRKLHNFGLIDITVGALANSGEEIITGYLPTELGKYKAALEYEKELGRSLSEIDLVQFGLSSNLCKLKSIQRIFTIST</sequence>
<gene>
    <name evidence="1" type="ORF">MN202_12280</name>
</gene>
<keyword evidence="2" id="KW-1185">Reference proteome</keyword>
<proteinExistence type="predicted"/>
<protein>
    <submittedName>
        <fullName evidence="1">Uncharacterized protein</fullName>
    </submittedName>
</protein>
<dbReference type="EMBL" id="JALAAR010000010">
    <property type="protein sequence ID" value="MEH8018016.1"/>
    <property type="molecule type" value="Genomic_DNA"/>
</dbReference>
<evidence type="ECO:0000313" key="1">
    <source>
        <dbReference type="EMBL" id="MEH8018016.1"/>
    </source>
</evidence>
<accession>A0ABU8C7T9</accession>
<organism evidence="1 2">
    <name type="scientific">Rheinheimera muenzenbergensis</name>
    <dbReference type="NCBI Taxonomy" id="1193628"/>
    <lineage>
        <taxon>Bacteria</taxon>
        <taxon>Pseudomonadati</taxon>
        <taxon>Pseudomonadota</taxon>
        <taxon>Gammaproteobacteria</taxon>
        <taxon>Chromatiales</taxon>
        <taxon>Chromatiaceae</taxon>
        <taxon>Rheinheimera</taxon>
    </lineage>
</organism>
<reference evidence="1 2" key="1">
    <citation type="journal article" date="2023" name="Ecotoxicol. Environ. Saf.">
        <title>Mercury remediation potential of mercury-resistant strain Rheinheimera metallidurans sp. nov. isolated from a municipal waste dumping site.</title>
        <authorList>
            <person name="Yadav V."/>
            <person name="Manjhi A."/>
            <person name="Vadakedath N."/>
        </authorList>
    </citation>
    <scope>NUCLEOTIDE SEQUENCE [LARGE SCALE GENOMIC DNA]</scope>
    <source>
        <strain evidence="1 2">E-49</strain>
    </source>
</reference>
<comment type="caution">
    <text evidence="1">The sequence shown here is derived from an EMBL/GenBank/DDBJ whole genome shotgun (WGS) entry which is preliminary data.</text>
</comment>
<dbReference type="RefSeq" id="WP_335736425.1">
    <property type="nucleotide sequence ID" value="NZ_JALAAR010000010.1"/>
</dbReference>
<name>A0ABU8C7T9_9GAMM</name>
<dbReference type="Proteomes" id="UP001375382">
    <property type="component" value="Unassembled WGS sequence"/>
</dbReference>
<evidence type="ECO:0000313" key="2">
    <source>
        <dbReference type="Proteomes" id="UP001375382"/>
    </source>
</evidence>